<feature type="binding site" evidence="11">
    <location>
        <position position="653"/>
    </location>
    <ligand>
        <name>Zn(2+)</name>
        <dbReference type="ChEBI" id="CHEBI:29105"/>
        <label>1</label>
    </ligand>
</feature>
<dbReference type="PRINTS" id="PR00387">
    <property type="entry name" value="PDIESTERASE1"/>
</dbReference>
<dbReference type="SUPFAM" id="SSF109604">
    <property type="entry name" value="HD-domain/PDEase-like"/>
    <property type="match status" value="1"/>
</dbReference>
<feature type="binding site" evidence="10">
    <location>
        <position position="833"/>
    </location>
    <ligand>
        <name>AMP</name>
        <dbReference type="ChEBI" id="CHEBI:456215"/>
    </ligand>
</feature>
<comment type="catalytic activity">
    <reaction evidence="1">
        <text>3',5'-cyclic AMP + H2O = AMP + H(+)</text>
        <dbReference type="Rhea" id="RHEA:25277"/>
        <dbReference type="ChEBI" id="CHEBI:15377"/>
        <dbReference type="ChEBI" id="CHEBI:15378"/>
        <dbReference type="ChEBI" id="CHEBI:58165"/>
        <dbReference type="ChEBI" id="CHEBI:456215"/>
        <dbReference type="EC" id="3.1.4.53"/>
    </reaction>
</comment>
<feature type="domain" description="PAS" evidence="14">
    <location>
        <begin position="267"/>
        <end position="331"/>
    </location>
</feature>
<feature type="binding site" evidence="11">
    <location>
        <position position="781"/>
    </location>
    <ligand>
        <name>Zn(2+)</name>
        <dbReference type="ChEBI" id="CHEBI:29105"/>
        <label>1</label>
    </ligand>
</feature>
<dbReference type="CDD" id="cd00077">
    <property type="entry name" value="HDc"/>
    <property type="match status" value="1"/>
</dbReference>
<evidence type="ECO:0000256" key="6">
    <source>
        <dbReference type="ARBA" id="ARBA00022801"/>
    </source>
</evidence>
<dbReference type="SUPFAM" id="SSF55785">
    <property type="entry name" value="PYP-like sensor domain (PAS domain)"/>
    <property type="match status" value="1"/>
</dbReference>
<dbReference type="OrthoDB" id="189220at2759"/>
<dbReference type="GeneID" id="114606158"/>
<feature type="binding site" evidence="11">
    <location>
        <position position="652"/>
    </location>
    <ligand>
        <name>Zn(2+)</name>
        <dbReference type="ChEBI" id="CHEBI:29105"/>
        <label>1</label>
    </ligand>
</feature>
<evidence type="ECO:0000256" key="11">
    <source>
        <dbReference type="PIRSR" id="PIRSR623088-3"/>
    </source>
</evidence>
<feature type="binding site" evidence="11">
    <location>
        <position position="616"/>
    </location>
    <ligand>
        <name>Zn(2+)</name>
        <dbReference type="ChEBI" id="CHEBI:29105"/>
        <label>1</label>
    </ligand>
</feature>
<evidence type="ECO:0000313" key="16">
    <source>
        <dbReference type="Ensembl" id="ENSPMRP00000026138.1"/>
    </source>
</evidence>
<comment type="function">
    <text evidence="8">Hydrolyzes the second messenger cAMP, which is a key regulator of many important physiological processes. May be involved in specific signaling in the thyroid gland.</text>
</comment>
<comment type="pathway">
    <text evidence="2">Purine metabolism; 3',5'-cyclic AMP degradation; AMP from 3',5'-cyclic AMP: step 1/1.</text>
</comment>
<dbReference type="InterPro" id="IPR057304">
    <property type="entry name" value="PDE8-like_REC_N"/>
</dbReference>
<protein>
    <recommendedName>
        <fullName evidence="12">Phosphodiesterase</fullName>
        <ecNumber evidence="12">3.1.4.-</ecNumber>
    </recommendedName>
</protein>
<dbReference type="GO" id="GO:0046872">
    <property type="term" value="F:metal ion binding"/>
    <property type="evidence" value="ECO:0007669"/>
    <property type="project" value="UniProtKB-KW"/>
</dbReference>
<name>A0A670JM56_PODMU</name>
<feature type="region of interest" description="Disordered" evidence="13">
    <location>
        <begin position="58"/>
        <end position="88"/>
    </location>
</feature>
<comment type="similarity">
    <text evidence="3">Belongs to the cyclic nucleotide phosphodiesterase family. PDE8 subfamily.</text>
</comment>
<dbReference type="OMA" id="IDHRGQR"/>
<evidence type="ECO:0000256" key="3">
    <source>
        <dbReference type="ARBA" id="ARBA00006437"/>
    </source>
</evidence>
<dbReference type="CTD" id="8622"/>
<dbReference type="NCBIfam" id="TIGR00229">
    <property type="entry name" value="sensory_box"/>
    <property type="match status" value="1"/>
</dbReference>
<evidence type="ECO:0000259" key="14">
    <source>
        <dbReference type="PROSITE" id="PS50112"/>
    </source>
</evidence>
<dbReference type="GO" id="GO:0050885">
    <property type="term" value="P:neuromuscular process controlling balance"/>
    <property type="evidence" value="ECO:0007669"/>
    <property type="project" value="Ensembl"/>
</dbReference>
<dbReference type="InterPro" id="IPR013767">
    <property type="entry name" value="PAS_fold"/>
</dbReference>
<evidence type="ECO:0000256" key="8">
    <source>
        <dbReference type="ARBA" id="ARBA00056309"/>
    </source>
</evidence>
<feature type="binding site" evidence="10">
    <location>
        <position position="653"/>
    </location>
    <ligand>
        <name>AMP</name>
        <dbReference type="ChEBI" id="CHEBI:456215"/>
    </ligand>
</feature>
<feature type="binding site" evidence="11">
    <location>
        <position position="653"/>
    </location>
    <ligand>
        <name>Zn(2+)</name>
        <dbReference type="ChEBI" id="CHEBI:29105"/>
        <label>2</label>
    </ligand>
</feature>
<evidence type="ECO:0000256" key="4">
    <source>
        <dbReference type="ARBA" id="ARBA00022553"/>
    </source>
</evidence>
<dbReference type="KEGG" id="pmua:114606158"/>
<dbReference type="GO" id="GO:0004115">
    <property type="term" value="F:3',5'-cyclic-AMP phosphodiesterase activity"/>
    <property type="evidence" value="ECO:0007669"/>
    <property type="project" value="UniProtKB-EC"/>
</dbReference>
<organism evidence="16 17">
    <name type="scientific">Podarcis muralis</name>
    <name type="common">Wall lizard</name>
    <name type="synonym">Lacerta muralis</name>
    <dbReference type="NCBI Taxonomy" id="64176"/>
    <lineage>
        <taxon>Eukaryota</taxon>
        <taxon>Metazoa</taxon>
        <taxon>Chordata</taxon>
        <taxon>Craniata</taxon>
        <taxon>Vertebrata</taxon>
        <taxon>Euteleostomi</taxon>
        <taxon>Lepidosauria</taxon>
        <taxon>Squamata</taxon>
        <taxon>Bifurcata</taxon>
        <taxon>Unidentata</taxon>
        <taxon>Episquamata</taxon>
        <taxon>Laterata</taxon>
        <taxon>Lacertibaenia</taxon>
        <taxon>Lacertidae</taxon>
        <taxon>Podarcis</taxon>
    </lineage>
</organism>
<dbReference type="PANTHER" id="PTHR11347">
    <property type="entry name" value="CYCLIC NUCLEOTIDE PHOSPHODIESTERASE"/>
    <property type="match status" value="1"/>
</dbReference>
<keyword evidence="17" id="KW-1185">Reference proteome</keyword>
<feature type="binding site" evidence="10">
    <location>
        <begin position="612"/>
        <end position="616"/>
    </location>
    <ligand>
        <name>AMP</name>
        <dbReference type="ChEBI" id="CHEBI:456215"/>
    </ligand>
</feature>
<gene>
    <name evidence="16" type="primary">PDE8B</name>
</gene>
<dbReference type="Gene3D" id="3.30.450.20">
    <property type="entry name" value="PAS domain"/>
    <property type="match status" value="1"/>
</dbReference>
<comment type="cofactor">
    <cofactor evidence="12">
        <name>a divalent metal cation</name>
        <dbReference type="ChEBI" id="CHEBI:60240"/>
    </cofactor>
    <text evidence="12">Binds 2 divalent metal cations per subunit. Site 1 may preferentially bind zinc ions, while site 2 has a preference for magnesium and/or manganese ions.</text>
</comment>
<dbReference type="Pfam" id="PF08629">
    <property type="entry name" value="PDE8"/>
    <property type="match status" value="1"/>
</dbReference>
<dbReference type="InterPro" id="IPR002073">
    <property type="entry name" value="PDEase_catalytic_dom"/>
</dbReference>
<evidence type="ECO:0000256" key="2">
    <source>
        <dbReference type="ARBA" id="ARBA00004703"/>
    </source>
</evidence>
<dbReference type="SMART" id="SM00471">
    <property type="entry name" value="HDc"/>
    <property type="match status" value="1"/>
</dbReference>
<evidence type="ECO:0000256" key="13">
    <source>
        <dbReference type="SAM" id="MobiDB-lite"/>
    </source>
</evidence>
<reference evidence="16" key="3">
    <citation type="submission" date="2025-09" db="UniProtKB">
        <authorList>
            <consortium name="Ensembl"/>
        </authorList>
    </citation>
    <scope>IDENTIFICATION</scope>
</reference>
<proteinExistence type="inferred from homology"/>
<dbReference type="CDD" id="cd00130">
    <property type="entry name" value="PAS"/>
    <property type="match status" value="1"/>
</dbReference>
<dbReference type="GO" id="GO:0001662">
    <property type="term" value="P:behavioral fear response"/>
    <property type="evidence" value="ECO:0007669"/>
    <property type="project" value="Ensembl"/>
</dbReference>
<sequence>MGCAPSIHVSQSGVIYCRDSDESNSPHQTTTISQGTAATLHGLFVKTDAADSIPSVLAYQSRQPPPPPPNCPAHRRRKPAGREGRSGVHHCCGVEAETQTSQTDVKQASATETEIGPMRLTQDPIQVLLIFAKEDKQSDGFWWACDRAGYRCNIARTPESALECFLDKHHEIIVIDHRNSRYFDAEAICRSIRATKPAEHTVILAVVPQMSGNQEETSVLPLLHAGFNRRFLENSSITACYNELIQIEHSEVRSQFKLRACNSVFTALEHCHEAIEITSEDHVIQYVNPAFERMMGYQKGELIGKELTELPKSDKNRVDLLDTINTCIKKGKEWQGVYYARRKSGDSIQQHVKITPVTGQGGKIRHFVSIKKLCCTNDSNKQTYKTHRDEKCAGDQFQSDSHSFRCKNRRKESIDVKSITSRSSDAPSLQNRRYSSMARIHSMTIEAPITKVINIINSAQENSPVTVAEALDRVLEILRTTELYSPQLGTKDEDPHTSDLVGGLMTDGLRRLSGNEYVFSKNTTNQSHGHLSVPITINDVPPCIARLLDNEESWDFNIFELEAVTNKRPLVYLGLKTFARFGVCEFLNCPEATLRAWFQVIEANYHSSNSYHNSTHAADVLHATAFFLGKERVKASLDHLDEVAALIAATVHDVDHPGRTNSFLCNASSELAVLYNDTAVLESHHTALAFQLTVKDNKCNIFKSLNRNHYRTLRQAIIDMVLATEMTKHFEHVNKFVNSITKPMSSEEAQNEGSDCECTTNLKNIPDNQTLIKRMMIKCADVANPCRPLELCIEWAGRISEEYFAQTDEEKRQGLPVVMPVFDRNTCSIPKSQISFIDYFIMDMFDAWDAFAHLPVLMQHLANNYKHWKTLDELKCRSLRLPSENNNGS</sequence>
<dbReference type="PROSITE" id="PS00126">
    <property type="entry name" value="PDEASE_I_1"/>
    <property type="match status" value="1"/>
</dbReference>
<keyword evidence="4" id="KW-0597">Phosphoprotein</keyword>
<evidence type="ECO:0000256" key="5">
    <source>
        <dbReference type="ARBA" id="ARBA00022723"/>
    </source>
</evidence>
<evidence type="ECO:0000313" key="17">
    <source>
        <dbReference type="Proteomes" id="UP000472272"/>
    </source>
</evidence>
<dbReference type="InterPro" id="IPR000014">
    <property type="entry name" value="PAS"/>
</dbReference>
<dbReference type="GO" id="GO:0006355">
    <property type="term" value="P:regulation of DNA-templated transcription"/>
    <property type="evidence" value="ECO:0007669"/>
    <property type="project" value="InterPro"/>
</dbReference>
<dbReference type="Ensembl" id="ENSPMRT00000027738.1">
    <property type="protein sequence ID" value="ENSPMRP00000026138.1"/>
    <property type="gene ID" value="ENSPMRG00000016915.1"/>
</dbReference>
<dbReference type="EC" id="3.1.4.-" evidence="12"/>
<feature type="binding site" evidence="10">
    <location>
        <position position="781"/>
    </location>
    <ligand>
        <name>AMP</name>
        <dbReference type="ChEBI" id="CHEBI:456215"/>
    </ligand>
</feature>
<reference evidence="16 17" key="1">
    <citation type="journal article" date="2019" name="Proc. Natl. Acad. Sci. U.S.A.">
        <title>Regulatory changes in pterin and carotenoid genes underlie balanced color polymorphisms in the wall lizard.</title>
        <authorList>
            <person name="Andrade P."/>
            <person name="Pinho C."/>
            <person name="Perez I de Lanuza G."/>
            <person name="Afonso S."/>
            <person name="Brejcha J."/>
            <person name="Rubin C.J."/>
            <person name="Wallerman O."/>
            <person name="Pereira P."/>
            <person name="Sabatino S.J."/>
            <person name="Bellati A."/>
            <person name="Pellitteri-Rosa D."/>
            <person name="Bosakova Z."/>
            <person name="Bunikis I."/>
            <person name="Carretero M.A."/>
            <person name="Feiner N."/>
            <person name="Marsik P."/>
            <person name="Pauperio F."/>
            <person name="Salvi D."/>
            <person name="Soler L."/>
            <person name="While G.M."/>
            <person name="Uller T."/>
            <person name="Font E."/>
            <person name="Andersson L."/>
            <person name="Carneiro M."/>
        </authorList>
    </citation>
    <scope>NUCLEOTIDE SEQUENCE</scope>
</reference>
<accession>A0A670JM56</accession>
<feature type="domain" description="PDEase" evidence="15">
    <location>
        <begin position="536"/>
        <end position="875"/>
    </location>
</feature>
<evidence type="ECO:0000259" key="15">
    <source>
        <dbReference type="PROSITE" id="PS51845"/>
    </source>
</evidence>
<dbReference type="GeneTree" id="ENSGT00940000157817"/>
<dbReference type="Pfam" id="PF00989">
    <property type="entry name" value="PAS"/>
    <property type="match status" value="1"/>
</dbReference>
<dbReference type="GO" id="GO:0007165">
    <property type="term" value="P:signal transduction"/>
    <property type="evidence" value="ECO:0007669"/>
    <property type="project" value="InterPro"/>
</dbReference>
<evidence type="ECO:0000256" key="12">
    <source>
        <dbReference type="RuleBase" id="RU363067"/>
    </source>
</evidence>
<dbReference type="GO" id="GO:0035106">
    <property type="term" value="P:operant conditioning"/>
    <property type="evidence" value="ECO:0007669"/>
    <property type="project" value="Ensembl"/>
</dbReference>
<dbReference type="Pfam" id="PF23198">
    <property type="entry name" value="PDE8A_N"/>
    <property type="match status" value="1"/>
</dbReference>
<dbReference type="InterPro" id="IPR003607">
    <property type="entry name" value="HD/PDEase_dom"/>
</dbReference>
<evidence type="ECO:0000256" key="10">
    <source>
        <dbReference type="PIRSR" id="PIRSR623088-2"/>
    </source>
</evidence>
<dbReference type="SMART" id="SM00091">
    <property type="entry name" value="PAS"/>
    <property type="match status" value="1"/>
</dbReference>
<dbReference type="GO" id="GO:0090032">
    <property type="term" value="P:negative regulation of steroid hormone biosynthetic process"/>
    <property type="evidence" value="ECO:0007669"/>
    <property type="project" value="Ensembl"/>
</dbReference>
<evidence type="ECO:0000256" key="9">
    <source>
        <dbReference type="PIRSR" id="PIRSR623088-1"/>
    </source>
</evidence>
<evidence type="ECO:0000256" key="1">
    <source>
        <dbReference type="ARBA" id="ARBA00000621"/>
    </source>
</evidence>
<dbReference type="InterPro" id="IPR023088">
    <property type="entry name" value="PDEase"/>
</dbReference>
<dbReference type="Pfam" id="PF00233">
    <property type="entry name" value="PDEase_I"/>
    <property type="match status" value="1"/>
</dbReference>
<reference evidence="16" key="2">
    <citation type="submission" date="2025-08" db="UniProtKB">
        <authorList>
            <consortium name="Ensembl"/>
        </authorList>
    </citation>
    <scope>IDENTIFICATION</scope>
</reference>
<keyword evidence="6 12" id="KW-0378">Hydrolase</keyword>
<dbReference type="GO" id="GO:0006198">
    <property type="term" value="P:cAMP catabolic process"/>
    <property type="evidence" value="ECO:0007669"/>
    <property type="project" value="UniProtKB-UniPathway"/>
</dbReference>
<evidence type="ECO:0000256" key="7">
    <source>
        <dbReference type="ARBA" id="ARBA00023149"/>
    </source>
</evidence>
<dbReference type="PROSITE" id="PS51845">
    <property type="entry name" value="PDEASE_I_2"/>
    <property type="match status" value="1"/>
</dbReference>
<dbReference type="GO" id="GO:0008542">
    <property type="term" value="P:visual learning"/>
    <property type="evidence" value="ECO:0007669"/>
    <property type="project" value="Ensembl"/>
</dbReference>
<dbReference type="PROSITE" id="PS50112">
    <property type="entry name" value="PAS"/>
    <property type="match status" value="1"/>
</dbReference>
<dbReference type="Gene3D" id="1.10.1300.10">
    <property type="entry name" value="3'5'-cyclic nucleotide phosphodiesterase, catalytic domain"/>
    <property type="match status" value="1"/>
</dbReference>
<dbReference type="FunFam" id="1.10.1300.10:FF:000002">
    <property type="entry name" value="Phosphodiesterase"/>
    <property type="match status" value="1"/>
</dbReference>
<keyword evidence="5 11" id="KW-0479">Metal-binding</keyword>
<dbReference type="InterPro" id="IPR035965">
    <property type="entry name" value="PAS-like_dom_sf"/>
</dbReference>
<dbReference type="RefSeq" id="XP_028603863.1">
    <property type="nucleotide sequence ID" value="XM_028748030.1"/>
</dbReference>
<dbReference type="UniPathway" id="UPA00762">
    <property type="reaction ID" value="UER00747"/>
</dbReference>
<dbReference type="InterPro" id="IPR023174">
    <property type="entry name" value="PDEase_CS"/>
</dbReference>
<feature type="active site" description="Proton donor" evidence="9">
    <location>
        <position position="612"/>
    </location>
</feature>
<dbReference type="FunFam" id="3.30.450.20:FF:000023">
    <property type="entry name" value="Phosphodiesterase"/>
    <property type="match status" value="1"/>
</dbReference>
<dbReference type="AlphaFoldDB" id="A0A670JM56"/>
<keyword evidence="7" id="KW-0114">cAMP</keyword>
<dbReference type="InterPro" id="IPR036971">
    <property type="entry name" value="PDEase_catalytic_dom_sf"/>
</dbReference>
<dbReference type="Proteomes" id="UP000472272">
    <property type="component" value="Chromosome 11"/>
</dbReference>